<name>A0ABR4L199_9EURO</name>
<protein>
    <recommendedName>
        <fullName evidence="3">Secreted protein</fullName>
    </recommendedName>
</protein>
<organism evidence="1 2">
    <name type="scientific">Aspergillus pseudodeflectus</name>
    <dbReference type="NCBI Taxonomy" id="176178"/>
    <lineage>
        <taxon>Eukaryota</taxon>
        <taxon>Fungi</taxon>
        <taxon>Dikarya</taxon>
        <taxon>Ascomycota</taxon>
        <taxon>Pezizomycotina</taxon>
        <taxon>Eurotiomycetes</taxon>
        <taxon>Eurotiomycetidae</taxon>
        <taxon>Eurotiales</taxon>
        <taxon>Aspergillaceae</taxon>
        <taxon>Aspergillus</taxon>
        <taxon>Aspergillus subgen. Nidulantes</taxon>
    </lineage>
</organism>
<evidence type="ECO:0000313" key="2">
    <source>
        <dbReference type="Proteomes" id="UP001610444"/>
    </source>
</evidence>
<keyword evidence="2" id="KW-1185">Reference proteome</keyword>
<gene>
    <name evidence="1" type="ORF">BJX68DRAFT_164191</name>
</gene>
<proteinExistence type="predicted"/>
<sequence length="95" mass="10730">MFFIFFTLHTRAVAVQLFRSLESAAISVLRRDALSDANETFWDLNTGFLRHNVLTNVHQERQNAAVSQQTIGPWTVGRATTFGDGEAGWVHCHIK</sequence>
<dbReference type="EMBL" id="JBFXLR010000005">
    <property type="protein sequence ID" value="KAL2858303.1"/>
    <property type="molecule type" value="Genomic_DNA"/>
</dbReference>
<dbReference type="RefSeq" id="XP_070903472.1">
    <property type="nucleotide sequence ID" value="XM_071036925.1"/>
</dbReference>
<evidence type="ECO:0008006" key="3">
    <source>
        <dbReference type="Google" id="ProtNLM"/>
    </source>
</evidence>
<accession>A0ABR4L199</accession>
<dbReference type="GeneID" id="98152089"/>
<comment type="caution">
    <text evidence="1">The sequence shown here is derived from an EMBL/GenBank/DDBJ whole genome shotgun (WGS) entry which is preliminary data.</text>
</comment>
<evidence type="ECO:0000313" key="1">
    <source>
        <dbReference type="EMBL" id="KAL2858303.1"/>
    </source>
</evidence>
<dbReference type="Proteomes" id="UP001610444">
    <property type="component" value="Unassembled WGS sequence"/>
</dbReference>
<reference evidence="1 2" key="1">
    <citation type="submission" date="2024-07" db="EMBL/GenBank/DDBJ databases">
        <title>Section-level genome sequencing and comparative genomics of Aspergillus sections Usti and Cavernicolus.</title>
        <authorList>
            <consortium name="Lawrence Berkeley National Laboratory"/>
            <person name="Nybo J.L."/>
            <person name="Vesth T.C."/>
            <person name="Theobald S."/>
            <person name="Frisvad J.C."/>
            <person name="Larsen T.O."/>
            <person name="Kjaerboelling I."/>
            <person name="Rothschild-Mancinelli K."/>
            <person name="Lyhne E.K."/>
            <person name="Kogle M.E."/>
            <person name="Barry K."/>
            <person name="Clum A."/>
            <person name="Na H."/>
            <person name="Ledsgaard L."/>
            <person name="Lin J."/>
            <person name="Lipzen A."/>
            <person name="Kuo A."/>
            <person name="Riley R."/>
            <person name="Mondo S."/>
            <person name="LaButti K."/>
            <person name="Haridas S."/>
            <person name="Pangalinan J."/>
            <person name="Salamov A.A."/>
            <person name="Simmons B.A."/>
            <person name="Magnuson J.K."/>
            <person name="Chen J."/>
            <person name="Drula E."/>
            <person name="Henrissat B."/>
            <person name="Wiebenga A."/>
            <person name="Lubbers R.J."/>
            <person name="Gomes A.C."/>
            <person name="Macurrencykelacurrency M.R."/>
            <person name="Stajich J."/>
            <person name="Grigoriev I.V."/>
            <person name="Mortensen U.H."/>
            <person name="De vries R.P."/>
            <person name="Baker S.E."/>
            <person name="Andersen M.R."/>
        </authorList>
    </citation>
    <scope>NUCLEOTIDE SEQUENCE [LARGE SCALE GENOMIC DNA]</scope>
    <source>
        <strain evidence="1 2">CBS 756.74</strain>
    </source>
</reference>